<evidence type="ECO:0000256" key="2">
    <source>
        <dbReference type="ARBA" id="ARBA00023015"/>
    </source>
</evidence>
<accession>A0ABR3GCF4</accession>
<dbReference type="SMART" id="SM00338">
    <property type="entry name" value="BRLZ"/>
    <property type="match status" value="1"/>
</dbReference>
<evidence type="ECO:0000313" key="8">
    <source>
        <dbReference type="EMBL" id="KAL0633651.1"/>
    </source>
</evidence>
<dbReference type="InterPro" id="IPR004827">
    <property type="entry name" value="bZIP"/>
</dbReference>
<feature type="region of interest" description="Disordered" evidence="6">
    <location>
        <begin position="107"/>
        <end position="248"/>
    </location>
</feature>
<feature type="region of interest" description="Disordered" evidence="6">
    <location>
        <begin position="44"/>
        <end position="75"/>
    </location>
</feature>
<dbReference type="PROSITE" id="PS50217">
    <property type="entry name" value="BZIP"/>
    <property type="match status" value="1"/>
</dbReference>
<comment type="caution">
    <text evidence="8">The sequence shown here is derived from an EMBL/GenBank/DDBJ whole genome shotgun (WGS) entry which is preliminary data.</text>
</comment>
<proteinExistence type="predicted"/>
<dbReference type="Gene3D" id="1.20.5.170">
    <property type="match status" value="1"/>
</dbReference>
<dbReference type="PROSITE" id="PS00036">
    <property type="entry name" value="BZIP_BASIC"/>
    <property type="match status" value="1"/>
</dbReference>
<dbReference type="PANTHER" id="PTHR13044:SF14">
    <property type="entry name" value="CRYPTOCEPHAL, ISOFORM A"/>
    <property type="match status" value="1"/>
</dbReference>
<feature type="compositionally biased region" description="Low complexity" evidence="6">
    <location>
        <begin position="113"/>
        <end position="123"/>
    </location>
</feature>
<dbReference type="SUPFAM" id="SSF57959">
    <property type="entry name" value="Leucine zipper domain"/>
    <property type="match status" value="1"/>
</dbReference>
<organism evidence="8 9">
    <name type="scientific">Discina gigas</name>
    <dbReference type="NCBI Taxonomy" id="1032678"/>
    <lineage>
        <taxon>Eukaryota</taxon>
        <taxon>Fungi</taxon>
        <taxon>Dikarya</taxon>
        <taxon>Ascomycota</taxon>
        <taxon>Pezizomycotina</taxon>
        <taxon>Pezizomycetes</taxon>
        <taxon>Pezizales</taxon>
        <taxon>Discinaceae</taxon>
        <taxon>Discina</taxon>
    </lineage>
</organism>
<evidence type="ECO:0000256" key="5">
    <source>
        <dbReference type="ARBA" id="ARBA00023242"/>
    </source>
</evidence>
<comment type="subcellular location">
    <subcellularLocation>
        <location evidence="1">Nucleus</location>
    </subcellularLocation>
</comment>
<dbReference type="PANTHER" id="PTHR13044">
    <property type="entry name" value="ACTIVATING TRANSCRIPTION FACTOR ATF 4/5"/>
    <property type="match status" value="1"/>
</dbReference>
<keyword evidence="5" id="KW-0539">Nucleus</keyword>
<dbReference type="Pfam" id="PF07716">
    <property type="entry name" value="bZIP_2"/>
    <property type="match status" value="1"/>
</dbReference>
<gene>
    <name evidence="8" type="ORF">Q9L58_007422</name>
</gene>
<keyword evidence="4" id="KW-0804">Transcription</keyword>
<feature type="domain" description="BZIP" evidence="7">
    <location>
        <begin position="211"/>
        <end position="270"/>
    </location>
</feature>
<evidence type="ECO:0000313" key="9">
    <source>
        <dbReference type="Proteomes" id="UP001447188"/>
    </source>
</evidence>
<feature type="region of interest" description="Disordered" evidence="6">
    <location>
        <begin position="1"/>
        <end position="27"/>
    </location>
</feature>
<evidence type="ECO:0000256" key="3">
    <source>
        <dbReference type="ARBA" id="ARBA00023125"/>
    </source>
</evidence>
<name>A0ABR3GCF4_9PEZI</name>
<keyword evidence="2" id="KW-0805">Transcription regulation</keyword>
<feature type="compositionally biased region" description="Acidic residues" evidence="6">
    <location>
        <begin position="59"/>
        <end position="72"/>
    </location>
</feature>
<dbReference type="EMBL" id="JBBBZM010000118">
    <property type="protein sequence ID" value="KAL0633651.1"/>
    <property type="molecule type" value="Genomic_DNA"/>
</dbReference>
<dbReference type="CDD" id="cd14705">
    <property type="entry name" value="bZIP_Zip1"/>
    <property type="match status" value="1"/>
</dbReference>
<feature type="region of interest" description="Disordered" evidence="6">
    <location>
        <begin position="270"/>
        <end position="296"/>
    </location>
</feature>
<keyword evidence="9" id="KW-1185">Reference proteome</keyword>
<evidence type="ECO:0000256" key="6">
    <source>
        <dbReference type="SAM" id="MobiDB-lite"/>
    </source>
</evidence>
<sequence>MSGSYPGGLRNLNALPSPEDPDADAFNSDDLAIFTNTRFFDFDMGPKVDQRRARPVNQQEDDPEDPLAEGELIDPNLKAGDMDFLNDYDPFGYASFPLNDIPRTSAELHDHMSTSTTSTVNVSFADPPGSMNVPHITTGDSYHPPPLPPAPLSDSASPSPFATSSSRNVRVRKASTASSSEHAVHSPTSGDNFGFGGDGSESGSKGPGADEDKRRRNTAASARFRVKKKQREQDLEKRAKEGEEKVKELESRIKQLQTENTWLKDLLMEKNTSKEPTAQSLKHNPGVKDGVGTEDK</sequence>
<feature type="compositionally biased region" description="Low complexity" evidence="6">
    <location>
        <begin position="152"/>
        <end position="166"/>
    </location>
</feature>
<evidence type="ECO:0000256" key="1">
    <source>
        <dbReference type="ARBA" id="ARBA00004123"/>
    </source>
</evidence>
<dbReference type="Proteomes" id="UP001447188">
    <property type="component" value="Unassembled WGS sequence"/>
</dbReference>
<dbReference type="InterPro" id="IPR046347">
    <property type="entry name" value="bZIP_sf"/>
</dbReference>
<feature type="compositionally biased region" description="Basic and acidic residues" evidence="6">
    <location>
        <begin position="231"/>
        <end position="248"/>
    </location>
</feature>
<reference evidence="8 9" key="1">
    <citation type="submission" date="2024-02" db="EMBL/GenBank/DDBJ databases">
        <title>Discinaceae phylogenomics.</title>
        <authorList>
            <person name="Dirks A.C."/>
            <person name="James T.Y."/>
        </authorList>
    </citation>
    <scope>NUCLEOTIDE SEQUENCE [LARGE SCALE GENOMIC DNA]</scope>
    <source>
        <strain evidence="8 9">ACD0624</strain>
    </source>
</reference>
<evidence type="ECO:0000256" key="4">
    <source>
        <dbReference type="ARBA" id="ARBA00023163"/>
    </source>
</evidence>
<evidence type="ECO:0000259" key="7">
    <source>
        <dbReference type="PROSITE" id="PS50217"/>
    </source>
</evidence>
<protein>
    <recommendedName>
        <fullName evidence="7">BZIP domain-containing protein</fullName>
    </recommendedName>
</protein>
<keyword evidence="3" id="KW-0238">DNA-binding</keyword>